<sequence>MARSDLLLSLVKAGTTGNRPAFARAVEALIADERAKRHVVLAERLDTELRRTPDADARNGVPALFNRGQVEHVAATTLVHEATAARGLDQLLLPEAAAAALRELVEEQQRADVLRSHNLEPRHRVLLSGPPGNGKTSIAEGLAYELMVPLLTVRYDALIGSYLGETATRLRKLFERASTRACVLFFDEFDTLGKERGDAQDSGEIKRIVSSLLLQMDDLPSYVVVVTATNHAELLDRAVWRRFQLRLQIPPPGRGQLTQFVEAWQDRLGRPFGYAARTLADKLGPTSFAEAEEFLLDLARRQVLAGGGAPARSIADARLRQWKSRVTQANAGDAR</sequence>
<protein>
    <submittedName>
        <fullName evidence="6">Putative ATPase</fullName>
    </submittedName>
</protein>
<dbReference type="SUPFAM" id="SSF52540">
    <property type="entry name" value="P-loop containing nucleoside triphosphate hydrolases"/>
    <property type="match status" value="1"/>
</dbReference>
<dbReference type="RefSeq" id="WP_014437114.1">
    <property type="nucleotide sequence ID" value="NC_017080.1"/>
</dbReference>
<dbReference type="SMART" id="SM00382">
    <property type="entry name" value="AAA"/>
    <property type="match status" value="1"/>
</dbReference>
<dbReference type="Proteomes" id="UP000007881">
    <property type="component" value="Chromosome"/>
</dbReference>
<keyword evidence="3 4" id="KW-0067">ATP-binding</keyword>
<evidence type="ECO:0000313" key="7">
    <source>
        <dbReference type="Proteomes" id="UP000007881"/>
    </source>
</evidence>
<comment type="similarity">
    <text evidence="1 4">Belongs to the AAA ATPase family.</text>
</comment>
<evidence type="ECO:0000256" key="3">
    <source>
        <dbReference type="ARBA" id="ARBA00022840"/>
    </source>
</evidence>
<reference evidence="6 7" key="1">
    <citation type="submission" date="2012-02" db="EMBL/GenBank/DDBJ databases">
        <title>Complete genome sequence of Phycisphaera mikurensis NBRC 102666.</title>
        <authorList>
            <person name="Ankai A."/>
            <person name="Hosoyama A."/>
            <person name="Terui Y."/>
            <person name="Sekine M."/>
            <person name="Fukai R."/>
            <person name="Kato Y."/>
            <person name="Nakamura S."/>
            <person name="Yamada-Narita S."/>
            <person name="Kawakoshi A."/>
            <person name="Fukunaga Y."/>
            <person name="Yamazaki S."/>
            <person name="Fujita N."/>
        </authorList>
    </citation>
    <scope>NUCLEOTIDE SEQUENCE [LARGE SCALE GENOMIC DNA]</scope>
    <source>
        <strain evidence="7">NBRC 102666 / KCTC 22515 / FYK2301M01</strain>
    </source>
</reference>
<dbReference type="PANTHER" id="PTHR23073">
    <property type="entry name" value="26S PROTEASOME REGULATORY SUBUNIT"/>
    <property type="match status" value="1"/>
</dbReference>
<keyword evidence="7" id="KW-1185">Reference proteome</keyword>
<dbReference type="GO" id="GO:0016887">
    <property type="term" value="F:ATP hydrolysis activity"/>
    <property type="evidence" value="ECO:0007669"/>
    <property type="project" value="InterPro"/>
</dbReference>
<dbReference type="PROSITE" id="PS00674">
    <property type="entry name" value="AAA"/>
    <property type="match status" value="1"/>
</dbReference>
<dbReference type="OrthoDB" id="9806903at2"/>
<dbReference type="PATRIC" id="fig|1142394.8.peg.1787"/>
<name>I0IF58_PHYMF</name>
<dbReference type="InterPro" id="IPR003593">
    <property type="entry name" value="AAA+_ATPase"/>
</dbReference>
<evidence type="ECO:0000256" key="1">
    <source>
        <dbReference type="ARBA" id="ARBA00006914"/>
    </source>
</evidence>
<dbReference type="InterPro" id="IPR050221">
    <property type="entry name" value="26S_Proteasome_ATPase"/>
</dbReference>
<dbReference type="InterPro" id="IPR003959">
    <property type="entry name" value="ATPase_AAA_core"/>
</dbReference>
<gene>
    <name evidence="6" type="ordered locus">PSMK_17370</name>
</gene>
<evidence type="ECO:0000313" key="6">
    <source>
        <dbReference type="EMBL" id="BAM03896.1"/>
    </source>
</evidence>
<dbReference type="eggNOG" id="COG0464">
    <property type="taxonomic scope" value="Bacteria"/>
</dbReference>
<dbReference type="GO" id="GO:0005524">
    <property type="term" value="F:ATP binding"/>
    <property type="evidence" value="ECO:0007669"/>
    <property type="project" value="UniProtKB-KW"/>
</dbReference>
<dbReference type="HOGENOM" id="CLU_000688_25_0_0"/>
<keyword evidence="2 4" id="KW-0547">Nucleotide-binding</keyword>
<dbReference type="AlphaFoldDB" id="I0IF58"/>
<accession>I0IF58</accession>
<dbReference type="Pfam" id="PF00004">
    <property type="entry name" value="AAA"/>
    <property type="match status" value="1"/>
</dbReference>
<dbReference type="Gene3D" id="3.40.50.300">
    <property type="entry name" value="P-loop containing nucleotide triphosphate hydrolases"/>
    <property type="match status" value="1"/>
</dbReference>
<evidence type="ECO:0000259" key="5">
    <source>
        <dbReference type="SMART" id="SM00382"/>
    </source>
</evidence>
<dbReference type="CDD" id="cd19481">
    <property type="entry name" value="RecA-like_protease"/>
    <property type="match status" value="1"/>
</dbReference>
<dbReference type="InterPro" id="IPR003960">
    <property type="entry name" value="ATPase_AAA_CS"/>
</dbReference>
<dbReference type="KEGG" id="phm:PSMK_17370"/>
<organism evidence="6 7">
    <name type="scientific">Phycisphaera mikurensis (strain NBRC 102666 / KCTC 22515 / FYK2301M01)</name>
    <dbReference type="NCBI Taxonomy" id="1142394"/>
    <lineage>
        <taxon>Bacteria</taxon>
        <taxon>Pseudomonadati</taxon>
        <taxon>Planctomycetota</taxon>
        <taxon>Phycisphaerae</taxon>
        <taxon>Phycisphaerales</taxon>
        <taxon>Phycisphaeraceae</taxon>
        <taxon>Phycisphaera</taxon>
    </lineage>
</organism>
<evidence type="ECO:0000256" key="2">
    <source>
        <dbReference type="ARBA" id="ARBA00022741"/>
    </source>
</evidence>
<dbReference type="InterPro" id="IPR027417">
    <property type="entry name" value="P-loop_NTPase"/>
</dbReference>
<evidence type="ECO:0000256" key="4">
    <source>
        <dbReference type="RuleBase" id="RU003651"/>
    </source>
</evidence>
<proteinExistence type="inferred from homology"/>
<dbReference type="STRING" id="1142394.PSMK_17370"/>
<dbReference type="EMBL" id="AP012338">
    <property type="protein sequence ID" value="BAM03896.1"/>
    <property type="molecule type" value="Genomic_DNA"/>
</dbReference>
<feature type="domain" description="AAA+ ATPase" evidence="5">
    <location>
        <begin position="121"/>
        <end position="253"/>
    </location>
</feature>